<feature type="compositionally biased region" description="Basic and acidic residues" evidence="1">
    <location>
        <begin position="71"/>
        <end position="87"/>
    </location>
</feature>
<evidence type="ECO:0000313" key="3">
    <source>
        <dbReference type="WBParaSite" id="PSAMB.scaffold1401size32027.g12884.t1"/>
    </source>
</evidence>
<evidence type="ECO:0000256" key="1">
    <source>
        <dbReference type="SAM" id="MobiDB-lite"/>
    </source>
</evidence>
<feature type="region of interest" description="Disordered" evidence="1">
    <location>
        <begin position="65"/>
        <end position="103"/>
    </location>
</feature>
<sequence length="103" mass="11319">MCHGRCHHSGQVDVVATVLIDGEPDAFKQQQQRHRVKGRSLAPDARCSPPPPTCCRPPPTYARATCPGTNRSREQRGQGRGRDTDRHGCRRLKGDANGCVEGF</sequence>
<dbReference type="WBParaSite" id="PSAMB.scaffold1401size32027.g12884.t1">
    <property type="protein sequence ID" value="PSAMB.scaffold1401size32027.g12884.t1"/>
    <property type="gene ID" value="PSAMB.scaffold1401size32027.g12884"/>
</dbReference>
<organism evidence="2 3">
    <name type="scientific">Plectus sambesii</name>
    <dbReference type="NCBI Taxonomy" id="2011161"/>
    <lineage>
        <taxon>Eukaryota</taxon>
        <taxon>Metazoa</taxon>
        <taxon>Ecdysozoa</taxon>
        <taxon>Nematoda</taxon>
        <taxon>Chromadorea</taxon>
        <taxon>Plectida</taxon>
        <taxon>Plectina</taxon>
        <taxon>Plectoidea</taxon>
        <taxon>Plectidae</taxon>
        <taxon>Plectus</taxon>
    </lineage>
</organism>
<keyword evidence="2" id="KW-1185">Reference proteome</keyword>
<dbReference type="AlphaFoldDB" id="A0A914V298"/>
<evidence type="ECO:0000313" key="2">
    <source>
        <dbReference type="Proteomes" id="UP000887566"/>
    </source>
</evidence>
<accession>A0A914V298</accession>
<feature type="region of interest" description="Disordered" evidence="1">
    <location>
        <begin position="27"/>
        <end position="53"/>
    </location>
</feature>
<proteinExistence type="predicted"/>
<protein>
    <submittedName>
        <fullName evidence="3">Uncharacterized protein</fullName>
    </submittedName>
</protein>
<dbReference type="Proteomes" id="UP000887566">
    <property type="component" value="Unplaced"/>
</dbReference>
<name>A0A914V298_9BILA</name>
<reference evidence="3" key="1">
    <citation type="submission" date="2022-11" db="UniProtKB">
        <authorList>
            <consortium name="WormBaseParasite"/>
        </authorList>
    </citation>
    <scope>IDENTIFICATION</scope>
</reference>